<dbReference type="AlphaFoldDB" id="A0A6L9SD97"/>
<feature type="signal peptide" evidence="4">
    <location>
        <begin position="1"/>
        <end position="27"/>
    </location>
</feature>
<dbReference type="PANTHER" id="PTHR46847:SF1">
    <property type="entry name" value="D-ALLOSE-BINDING PERIPLASMIC PROTEIN-RELATED"/>
    <property type="match status" value="1"/>
</dbReference>
<evidence type="ECO:0000256" key="1">
    <source>
        <dbReference type="ARBA" id="ARBA00004196"/>
    </source>
</evidence>
<accession>A0A6L9SD97</accession>
<keyword evidence="3 4" id="KW-0732">Signal</keyword>
<dbReference type="CDD" id="cd01536">
    <property type="entry name" value="PBP1_ABC_sugar_binding-like"/>
    <property type="match status" value="1"/>
</dbReference>
<evidence type="ECO:0000313" key="6">
    <source>
        <dbReference type="EMBL" id="NEE03355.1"/>
    </source>
</evidence>
<dbReference type="Proteomes" id="UP000475214">
    <property type="component" value="Unassembled WGS sequence"/>
</dbReference>
<dbReference type="EMBL" id="JAAGOA010000021">
    <property type="protein sequence ID" value="NEE03355.1"/>
    <property type="molecule type" value="Genomic_DNA"/>
</dbReference>
<evidence type="ECO:0000313" key="7">
    <source>
        <dbReference type="Proteomes" id="UP000475214"/>
    </source>
</evidence>
<evidence type="ECO:0000256" key="3">
    <source>
        <dbReference type="ARBA" id="ARBA00022729"/>
    </source>
</evidence>
<proteinExistence type="inferred from homology"/>
<comment type="subcellular location">
    <subcellularLocation>
        <location evidence="1">Cell envelope</location>
    </subcellularLocation>
</comment>
<dbReference type="PROSITE" id="PS51257">
    <property type="entry name" value="PROKAR_LIPOPROTEIN"/>
    <property type="match status" value="1"/>
</dbReference>
<dbReference type="GO" id="GO:0030313">
    <property type="term" value="C:cell envelope"/>
    <property type="evidence" value="ECO:0007669"/>
    <property type="project" value="UniProtKB-SubCell"/>
</dbReference>
<evidence type="ECO:0000256" key="2">
    <source>
        <dbReference type="ARBA" id="ARBA00007639"/>
    </source>
</evidence>
<dbReference type="Gene3D" id="3.40.50.2300">
    <property type="match status" value="2"/>
</dbReference>
<dbReference type="InterPro" id="IPR025997">
    <property type="entry name" value="SBP_2_dom"/>
</dbReference>
<dbReference type="InterPro" id="IPR028082">
    <property type="entry name" value="Peripla_BP_I"/>
</dbReference>
<name>A0A6L9SD97_9ACTN</name>
<organism evidence="6 7">
    <name type="scientific">Phytoactinopolyspora halotolerans</name>
    <dbReference type="NCBI Taxonomy" id="1981512"/>
    <lineage>
        <taxon>Bacteria</taxon>
        <taxon>Bacillati</taxon>
        <taxon>Actinomycetota</taxon>
        <taxon>Actinomycetes</taxon>
        <taxon>Jiangellales</taxon>
        <taxon>Jiangellaceae</taxon>
        <taxon>Phytoactinopolyspora</taxon>
    </lineage>
</organism>
<dbReference type="RefSeq" id="WP_163742950.1">
    <property type="nucleotide sequence ID" value="NZ_JAAGOA010000021.1"/>
</dbReference>
<dbReference type="SUPFAM" id="SSF53822">
    <property type="entry name" value="Periplasmic binding protein-like I"/>
    <property type="match status" value="1"/>
</dbReference>
<comment type="similarity">
    <text evidence="2">Belongs to the bacterial solute-binding protein 2 family.</text>
</comment>
<dbReference type="PANTHER" id="PTHR46847">
    <property type="entry name" value="D-ALLOSE-BINDING PERIPLASMIC PROTEIN-RELATED"/>
    <property type="match status" value="1"/>
</dbReference>
<keyword evidence="7" id="KW-1185">Reference proteome</keyword>
<evidence type="ECO:0000259" key="5">
    <source>
        <dbReference type="Pfam" id="PF13407"/>
    </source>
</evidence>
<reference evidence="6 7" key="1">
    <citation type="submission" date="2020-02" db="EMBL/GenBank/DDBJ databases">
        <authorList>
            <person name="Li X.-J."/>
            <person name="Han X.-M."/>
        </authorList>
    </citation>
    <scope>NUCLEOTIDE SEQUENCE [LARGE SCALE GENOMIC DNA]</scope>
    <source>
        <strain evidence="6 7">CCTCC AB 2017055</strain>
    </source>
</reference>
<protein>
    <submittedName>
        <fullName evidence="6">Sugar ABC transporter substrate-binding protein</fullName>
    </submittedName>
</protein>
<comment type="caution">
    <text evidence="6">The sequence shown here is derived from an EMBL/GenBank/DDBJ whole genome shotgun (WGS) entry which is preliminary data.</text>
</comment>
<feature type="chain" id="PRO_5026712598" evidence="4">
    <location>
        <begin position="28"/>
        <end position="340"/>
    </location>
</feature>
<sequence>MNRRVLAIRTSAVVAISAVALTSCSEAGGGSDSDGGYRVAVLAASSQNGYNQAVYQGVEEAVAETGADVDLQLLDGQFDANTQLSQLQNTTTSGDYDGVIVVPNDGPGLAAAFPLAQEIPVVTVLNPIGPDIEEMEPQVEGVVSTVAVPPSEAAAKQAEGVAEYCADKDPCKAVLLVGQLNAPLDVARRDAYQGVLEQHDNVEIVATVEGNYDRDQSLTAITNVLQANRDIDAILSNADQQTSGAQVALQNAGIEPSSIYLTGGGGTKDAVTAVREGTWKADYINFPVSMGKAAFEQLHNALTGEDVESWVDADAVGDVEPYATKETLDEAPDFGGEWNG</sequence>
<gene>
    <name evidence="6" type="ORF">G1H10_24615</name>
</gene>
<evidence type="ECO:0000256" key="4">
    <source>
        <dbReference type="SAM" id="SignalP"/>
    </source>
</evidence>
<dbReference type="GO" id="GO:0030246">
    <property type="term" value="F:carbohydrate binding"/>
    <property type="evidence" value="ECO:0007669"/>
    <property type="project" value="UniProtKB-ARBA"/>
</dbReference>
<dbReference type="Pfam" id="PF13407">
    <property type="entry name" value="Peripla_BP_4"/>
    <property type="match status" value="1"/>
</dbReference>
<feature type="domain" description="Periplasmic binding protein" evidence="5">
    <location>
        <begin position="39"/>
        <end position="305"/>
    </location>
</feature>